<gene>
    <name evidence="3" type="primary">LOC118408925</name>
</gene>
<feature type="compositionally biased region" description="Pro residues" evidence="1">
    <location>
        <begin position="21"/>
        <end position="30"/>
    </location>
</feature>
<feature type="region of interest" description="Disordered" evidence="1">
    <location>
        <begin position="1103"/>
        <end position="1252"/>
    </location>
</feature>
<feature type="compositionally biased region" description="Polar residues" evidence="1">
    <location>
        <begin position="999"/>
        <end position="1009"/>
    </location>
</feature>
<feature type="compositionally biased region" description="Low complexity" evidence="1">
    <location>
        <begin position="1139"/>
        <end position="1152"/>
    </location>
</feature>
<organism evidence="2 3">
    <name type="scientific">Branchiostoma floridae</name>
    <name type="common">Florida lancelet</name>
    <name type="synonym">Amphioxus</name>
    <dbReference type="NCBI Taxonomy" id="7739"/>
    <lineage>
        <taxon>Eukaryota</taxon>
        <taxon>Metazoa</taxon>
        <taxon>Chordata</taxon>
        <taxon>Cephalochordata</taxon>
        <taxon>Leptocardii</taxon>
        <taxon>Amphioxiformes</taxon>
        <taxon>Branchiostomatidae</taxon>
        <taxon>Branchiostoma</taxon>
    </lineage>
</organism>
<sequence>MKSATMSTSQHRDSIDRPTSYHPPPHPPPSSYHGPGSVDRPLFPVGSGIKIPQIGDHAPAAPSSPFVPVTYLTREKTDVPTAYLKKISCDLTFTPDVVESRAVHTLPYSSDRLKQVLDYRNIIKVKTARSKIVDGRHDRRGLDTKHLPCHLQRRHPYRLRPLGKKEQQRQEKDAQDEEVTEPETTAFLTEVKERKGQKKGTDTGDVAEVRTEGEMAAPTPVKTRAPHDWDEYVMTKLSRGTARWIVRERVPAGEQKERLDSFLVQRYGKRPEFVYKEETSLSLKQDRSKKKVTIKEPTKGKGTAPTSPESKSVVPYEDPSQTLGTFYQLPGRHSKKVEYREPGATNNTADVVQVKPLKPPPPPTLEELLNPALEVFIYRTTNQFERELLSGMASQVYQKTGDRHRIFMDSHAEYKTELQTQYPPDPLMWLSEEEREQARKPTKIIKGLQRWTKLPEPADFASEGGVVPPKPEDTSPKKRDDGKQKAREERDADPLLRIDLTDVLNLPPLQHFGPRKPPSAVKQVSLHYNHLEEWRDKFYLKNQWQDCTIDDLLKSMEDVHEITRLIAVTVCCRAAAHRALPDDDLSNESGMVVMKAEVGPKQGVLPIRLVEGVERLLEDPVLKVRMASAICFYTMDKHSDKARVILYSMLQEGGPAQRWLAAQCLATAGEVEPHIVSEIVFQLFNTNSDMRRDQAIIMLSKMSQNTTLVHSMLAEQLNSSSWTRRVLSCKVIPKLYGPINKDLMHKLSTLMWHDWSSEVRKAAAQTLGRTGHGKEVHNNLHSRLTNGNEREKIDALNKIGHLGIMTARLLPPFMECFQDPYISVRIEVCNTAGHLRITDDAALNTLLEMAQFDPCWKVKAHAIHALGQIGMMTEEIVEKLLWALKYDDTPGVRAQACRAITELGLHDEDVIAVLQDRTIVEPDDIVRSEVVEALQSLGLTPTGDLETLQAIKNEVGRLCTRGNVAAKITKKEQRDDRTENKGRLLSSAEPPVTKERAVTSRSKSRSSAHPTIVVSEDGLDRMDTPWSVADAEIRALMQRRASAGLSPEGHRAVPDQSTPEEGESGETHWTQVQTYHEVVEPAAGEPPREQQENDVQMLVIQHEDTTVSETTDTRSPITDKETVDRTKSASKMSEGTIKTVTSQTTQTGQSVSDLESSKQSVGGKAEDKSGLAKLPAEMEESDVPPSEVTGSVMSAASPEAQQGEEDGEDGDGDGEEGEDEEEGEEVVEQGEDEDADDEDDGEDDEDDDDDDG</sequence>
<dbReference type="GeneID" id="118408925"/>
<feature type="region of interest" description="Disordered" evidence="1">
    <location>
        <begin position="158"/>
        <end position="184"/>
    </location>
</feature>
<dbReference type="AlphaFoldDB" id="A0A9J7HTN5"/>
<feature type="compositionally biased region" description="Polar residues" evidence="1">
    <location>
        <begin position="1129"/>
        <end position="1138"/>
    </location>
</feature>
<evidence type="ECO:0000313" key="3">
    <source>
        <dbReference type="RefSeq" id="XP_035665679.1"/>
    </source>
</evidence>
<accession>A0A9J7HTN5</accession>
<dbReference type="InterPro" id="IPR016024">
    <property type="entry name" value="ARM-type_fold"/>
</dbReference>
<reference evidence="3" key="1">
    <citation type="submission" date="2025-08" db="UniProtKB">
        <authorList>
            <consortium name="RefSeq"/>
        </authorList>
    </citation>
    <scope>IDENTIFICATION</scope>
    <source>
        <strain evidence="3">S238N-H82</strain>
        <tissue evidence="3">Testes</tissue>
    </source>
</reference>
<feature type="compositionally biased region" description="Basic and acidic residues" evidence="1">
    <location>
        <begin position="969"/>
        <end position="982"/>
    </location>
</feature>
<dbReference type="RefSeq" id="XP_035665679.1">
    <property type="nucleotide sequence ID" value="XM_035809786.1"/>
</dbReference>
<dbReference type="KEGG" id="bfo:118408925"/>
<feature type="region of interest" description="Disordered" evidence="1">
    <location>
        <begin position="1"/>
        <end position="45"/>
    </location>
</feature>
<keyword evidence="2" id="KW-1185">Reference proteome</keyword>
<feature type="compositionally biased region" description="Polar residues" evidence="1">
    <location>
        <begin position="1107"/>
        <end position="1116"/>
    </location>
</feature>
<dbReference type="Gene3D" id="1.25.10.10">
    <property type="entry name" value="Leucine-rich Repeat Variant"/>
    <property type="match status" value="2"/>
</dbReference>
<proteinExistence type="predicted"/>
<dbReference type="OMA" id="GHEENSH"/>
<dbReference type="OrthoDB" id="5980716at2759"/>
<feature type="compositionally biased region" description="Basic and acidic residues" evidence="1">
    <location>
        <begin position="163"/>
        <end position="173"/>
    </location>
</feature>
<dbReference type="PANTHER" id="PTHR12697:SF20">
    <property type="entry name" value="HEAT REPEAT-CONTAINING PROTEIN 4"/>
    <property type="match status" value="1"/>
</dbReference>
<protein>
    <submittedName>
        <fullName evidence="3">HEAT repeat-containing protein 4-like isoform X1</fullName>
    </submittedName>
</protein>
<evidence type="ECO:0000313" key="2">
    <source>
        <dbReference type="Proteomes" id="UP000001554"/>
    </source>
</evidence>
<dbReference type="InterPro" id="IPR011989">
    <property type="entry name" value="ARM-like"/>
</dbReference>
<dbReference type="SUPFAM" id="SSF48371">
    <property type="entry name" value="ARM repeat"/>
    <property type="match status" value="1"/>
</dbReference>
<feature type="region of interest" description="Disordered" evidence="1">
    <location>
        <begin position="457"/>
        <end position="492"/>
    </location>
</feature>
<feature type="compositionally biased region" description="Basic and acidic residues" evidence="1">
    <location>
        <begin position="470"/>
        <end position="492"/>
    </location>
</feature>
<dbReference type="Proteomes" id="UP000001554">
    <property type="component" value="Unplaced"/>
</dbReference>
<feature type="region of interest" description="Disordered" evidence="1">
    <location>
        <begin position="1042"/>
        <end position="1068"/>
    </location>
</feature>
<feature type="compositionally biased region" description="Basic and acidic residues" evidence="1">
    <location>
        <begin position="1117"/>
        <end position="1127"/>
    </location>
</feature>
<feature type="compositionally biased region" description="Acidic residues" evidence="1">
    <location>
        <begin position="1202"/>
        <end position="1252"/>
    </location>
</feature>
<name>A0A9J7HTN5_BRAFL</name>
<dbReference type="Pfam" id="PF13646">
    <property type="entry name" value="HEAT_2"/>
    <property type="match status" value="1"/>
</dbReference>
<feature type="region of interest" description="Disordered" evidence="1">
    <location>
        <begin position="969"/>
        <end position="1016"/>
    </location>
</feature>
<dbReference type="GO" id="GO:0016491">
    <property type="term" value="F:oxidoreductase activity"/>
    <property type="evidence" value="ECO:0000318"/>
    <property type="project" value="GO_Central"/>
</dbReference>
<evidence type="ECO:0000256" key="1">
    <source>
        <dbReference type="SAM" id="MobiDB-lite"/>
    </source>
</evidence>
<dbReference type="PANTHER" id="PTHR12697">
    <property type="entry name" value="PBS LYASE HEAT-LIKE PROTEIN"/>
    <property type="match status" value="1"/>
</dbReference>
<feature type="region of interest" description="Disordered" evidence="1">
    <location>
        <begin position="285"/>
        <end position="318"/>
    </location>
</feature>